<dbReference type="PANTHER" id="PTHR46063:SF1">
    <property type="entry name" value="KELCH DOMAIN-CONTAINING PROTEIN 4"/>
    <property type="match status" value="1"/>
</dbReference>
<proteinExistence type="predicted"/>
<evidence type="ECO:0000313" key="2">
    <source>
        <dbReference type="EnsemblMetazoa" id="XP_022661958"/>
    </source>
</evidence>
<feature type="compositionally biased region" description="Basic and acidic residues" evidence="1">
    <location>
        <begin position="511"/>
        <end position="525"/>
    </location>
</feature>
<dbReference type="OMA" id="PSPRVGC"/>
<protein>
    <recommendedName>
        <fullName evidence="4">Kelch domain-containing protein 4</fullName>
    </recommendedName>
</protein>
<dbReference type="Gene3D" id="2.120.10.80">
    <property type="entry name" value="Kelch-type beta propeller"/>
    <property type="match status" value="1"/>
</dbReference>
<dbReference type="SUPFAM" id="SSF117281">
    <property type="entry name" value="Kelch motif"/>
    <property type="match status" value="1"/>
</dbReference>
<dbReference type="AlphaFoldDB" id="A0A7M7K5J9"/>
<evidence type="ECO:0000256" key="1">
    <source>
        <dbReference type="SAM" id="MobiDB-lite"/>
    </source>
</evidence>
<dbReference type="EnsemblMetazoa" id="XM_022806223">
    <property type="protein sequence ID" value="XP_022661958"/>
    <property type="gene ID" value="LOC111250665"/>
</dbReference>
<dbReference type="InParanoid" id="A0A7M7K5J9"/>
<dbReference type="KEGG" id="vde:111250665"/>
<name>A0A7M7K5J9_VARDE</name>
<dbReference type="FunCoup" id="A0A7M7K5J9">
    <property type="interactions" value="1364"/>
</dbReference>
<reference evidence="2" key="1">
    <citation type="submission" date="2021-01" db="UniProtKB">
        <authorList>
            <consortium name="EnsemblMetazoa"/>
        </authorList>
    </citation>
    <scope>IDENTIFICATION</scope>
</reference>
<feature type="compositionally biased region" description="Acidic residues" evidence="1">
    <location>
        <begin position="493"/>
        <end position="510"/>
    </location>
</feature>
<keyword evidence="3" id="KW-1185">Reference proteome</keyword>
<dbReference type="Pfam" id="PF24681">
    <property type="entry name" value="Kelch_KLHDC2_KLHL20_DRC7"/>
    <property type="match status" value="2"/>
</dbReference>
<dbReference type="PANTHER" id="PTHR46063">
    <property type="entry name" value="KELCH DOMAIN-CONTAINING PROTEIN"/>
    <property type="match status" value="1"/>
</dbReference>
<dbReference type="InterPro" id="IPR015915">
    <property type="entry name" value="Kelch-typ_b-propeller"/>
</dbReference>
<accession>A0A7M7K5J9</accession>
<feature type="region of interest" description="Disordered" evidence="1">
    <location>
        <begin position="493"/>
        <end position="525"/>
    </location>
</feature>
<dbReference type="OrthoDB" id="4447at2759"/>
<evidence type="ECO:0000313" key="3">
    <source>
        <dbReference type="Proteomes" id="UP000594260"/>
    </source>
</evidence>
<dbReference type="InterPro" id="IPR052588">
    <property type="entry name" value="Kelch_domain_protein"/>
</dbReference>
<dbReference type="Proteomes" id="UP000594260">
    <property type="component" value="Unplaced"/>
</dbReference>
<feature type="region of interest" description="Disordered" evidence="1">
    <location>
        <begin position="1"/>
        <end position="46"/>
    </location>
</feature>
<dbReference type="GeneID" id="111250665"/>
<organism evidence="2 3">
    <name type="scientific">Varroa destructor</name>
    <name type="common">Honeybee mite</name>
    <dbReference type="NCBI Taxonomy" id="109461"/>
    <lineage>
        <taxon>Eukaryota</taxon>
        <taxon>Metazoa</taxon>
        <taxon>Ecdysozoa</taxon>
        <taxon>Arthropoda</taxon>
        <taxon>Chelicerata</taxon>
        <taxon>Arachnida</taxon>
        <taxon>Acari</taxon>
        <taxon>Parasitiformes</taxon>
        <taxon>Mesostigmata</taxon>
        <taxon>Gamasina</taxon>
        <taxon>Dermanyssoidea</taxon>
        <taxon>Varroidae</taxon>
        <taxon>Varroa</taxon>
    </lineage>
</organism>
<dbReference type="RefSeq" id="XP_022661958.1">
    <property type="nucleotide sequence ID" value="XM_022806223.1"/>
</dbReference>
<evidence type="ECO:0008006" key="4">
    <source>
        <dbReference type="Google" id="ProtNLM"/>
    </source>
</evidence>
<sequence>MDLSFTDPTMGKKEKSKKGKGAEKTAAKTAKKAEMKHKKELSEKGEEDVEKLIENFLLMDRQKERVAEDLVGPPSQRSGCSFLASPDKDLLYLFGGSYFNGHKTTMYNELYTYNIKKNNWLRLTTPYAPPPRCSQQSVIVAQGGGQIWMFGGEFASPTQSQFYHYKDLWCYHIKETRWEKVDAKGGPSARSGHRMVTNGKDIFLFGGFHESLRNAMYYNDVYRFSIGDRQWTKIEPANQGPSPRSGVQMVMLESNKLMVYGGYSREKLGKDAEKGITYMDMWFLQEGSKTGNIGKWKWSLVKQGGCQPGPRSGMAAVSGPQPNRAYFFGGVCDREEDEETITSVCLADLYMLETDRGLWREMNLKKEIPKNTGQSIKSATESFQTELEEQQQHDEVKTDGIFTVRISSGAAVGAASCGDLKPDKDEIQDDRFWPQPRMSSCLAIKHGVLYLYGGIFETGDQQLVLRDMYAIDIYKMDDWKKIIELNEKELEWFDSDSEESEDDIDAEECNDEKGGANDEEDVGHN</sequence>